<dbReference type="Gene3D" id="3.90.210.10">
    <property type="entry name" value="Heat-Labile Enterotoxin, subunit A"/>
    <property type="match status" value="1"/>
</dbReference>
<dbReference type="InterPro" id="IPR054695">
    <property type="entry name" value="Pierisin-like_dom"/>
</dbReference>
<feature type="compositionally biased region" description="Basic residues" evidence="1">
    <location>
        <begin position="9"/>
        <end position="19"/>
    </location>
</feature>
<feature type="compositionally biased region" description="Basic and acidic residues" evidence="1">
    <location>
        <begin position="149"/>
        <end position="160"/>
    </location>
</feature>
<evidence type="ECO:0000259" key="2">
    <source>
        <dbReference type="Pfam" id="PF22596"/>
    </source>
</evidence>
<dbReference type="RefSeq" id="WP_150173754.1">
    <property type="nucleotide sequence ID" value="NZ_CP029193.1"/>
</dbReference>
<dbReference type="Pfam" id="PF22596">
    <property type="entry name" value="Scabin-like"/>
    <property type="match status" value="1"/>
</dbReference>
<evidence type="ECO:0000313" key="3">
    <source>
        <dbReference type="EMBL" id="QES30253.1"/>
    </source>
</evidence>
<evidence type="ECO:0000313" key="4">
    <source>
        <dbReference type="Proteomes" id="UP000323046"/>
    </source>
</evidence>
<gene>
    <name evidence="3" type="ORF">DEJ47_30885</name>
</gene>
<sequence>MRDHDHTGKHTAAKARAAARRPAAPADAPLQGLLGLQGSAGNAAVVQMLRRAGQPAGQEQHQHGAGCGHQQAEETVVQRAGGQDPNAMDIDRLDFSDAEELSDGGTDSEAGEYDYPSFMAERGKHPRSTTPTPQPAAGFGDSTYGIDPGKVKSMREDRKQGRAVPPLRYRKDNEPLYRWDGRTPDQILGKGFKPWNEKLPASLRHYQKLLQRTGFVSTTRSPGGYVPDWARQPDGSGWRYVIHAPGGIDLVDTLGTTSFAQQQEVIFWKGIQAGYVVRAELCDAGGNIIKVVKSGGDDAMDVD</sequence>
<dbReference type="Proteomes" id="UP000323046">
    <property type="component" value="Chromosome"/>
</dbReference>
<keyword evidence="4" id="KW-1185">Reference proteome</keyword>
<organism evidence="3 4">
    <name type="scientific">Streptomyces venezuelae</name>
    <dbReference type="NCBI Taxonomy" id="54571"/>
    <lineage>
        <taxon>Bacteria</taxon>
        <taxon>Bacillati</taxon>
        <taxon>Actinomycetota</taxon>
        <taxon>Actinomycetes</taxon>
        <taxon>Kitasatosporales</taxon>
        <taxon>Streptomycetaceae</taxon>
        <taxon>Streptomyces</taxon>
    </lineage>
</organism>
<feature type="region of interest" description="Disordered" evidence="1">
    <location>
        <begin position="119"/>
        <end position="162"/>
    </location>
</feature>
<dbReference type="SUPFAM" id="SSF56399">
    <property type="entry name" value="ADP-ribosylation"/>
    <property type="match status" value="1"/>
</dbReference>
<reference evidence="3 4" key="1">
    <citation type="submission" date="2018-05" db="EMBL/GenBank/DDBJ databases">
        <title>Streptomyces venezuelae.</title>
        <authorList>
            <person name="Kim W."/>
            <person name="Lee N."/>
            <person name="Cho B.-K."/>
        </authorList>
    </citation>
    <scope>NUCLEOTIDE SEQUENCE [LARGE SCALE GENOMIC DNA]</scope>
    <source>
        <strain evidence="3 4">ATCC 14583</strain>
    </source>
</reference>
<accession>A0A5P2BIF4</accession>
<dbReference type="OrthoDB" id="4216952at2"/>
<feature type="compositionally biased region" description="Low complexity" evidence="1">
    <location>
        <begin position="20"/>
        <end position="34"/>
    </location>
</feature>
<feature type="region of interest" description="Disordered" evidence="1">
    <location>
        <begin position="52"/>
        <end position="89"/>
    </location>
</feature>
<proteinExistence type="predicted"/>
<dbReference type="AlphaFoldDB" id="A0A5P2BIF4"/>
<name>A0A5P2BIF4_STRVZ</name>
<protein>
    <recommendedName>
        <fullName evidence="2">Pierisin-like domain-containing protein</fullName>
    </recommendedName>
</protein>
<dbReference type="EMBL" id="CP029193">
    <property type="protein sequence ID" value="QES30253.1"/>
    <property type="molecule type" value="Genomic_DNA"/>
</dbReference>
<feature type="domain" description="Pierisin-like" evidence="2">
    <location>
        <begin position="176"/>
        <end position="292"/>
    </location>
</feature>
<evidence type="ECO:0000256" key="1">
    <source>
        <dbReference type="SAM" id="MobiDB-lite"/>
    </source>
</evidence>
<feature type="region of interest" description="Disordered" evidence="1">
    <location>
        <begin position="1"/>
        <end position="34"/>
    </location>
</feature>